<reference evidence="1" key="1">
    <citation type="journal article" date="2022" name="bioRxiv">
        <title>Deciphering the potential niche of two novel black yeast fungi from a biological soil crust based on their genomes, phenotypes, and melanin regulation.</title>
        <authorList>
            <consortium name="DOE Joint Genome Institute"/>
            <person name="Carr E.C."/>
            <person name="Barton Q."/>
            <person name="Grambo S."/>
            <person name="Sullivan M."/>
            <person name="Renfro C.M."/>
            <person name="Kuo A."/>
            <person name="Pangilinan J."/>
            <person name="Lipzen A."/>
            <person name="Keymanesh K."/>
            <person name="Savage E."/>
            <person name="Barry K."/>
            <person name="Grigoriev I.V."/>
            <person name="Riekhof W.R."/>
            <person name="Harris S.S."/>
        </authorList>
    </citation>
    <scope>NUCLEOTIDE SEQUENCE</scope>
    <source>
        <strain evidence="1">JF 03-4F</strain>
    </source>
</reference>
<dbReference type="AlphaFoldDB" id="A0AAN6E942"/>
<evidence type="ECO:0000313" key="2">
    <source>
        <dbReference type="Proteomes" id="UP001203852"/>
    </source>
</evidence>
<dbReference type="Proteomes" id="UP001203852">
    <property type="component" value="Unassembled WGS sequence"/>
</dbReference>
<dbReference type="EMBL" id="MU404350">
    <property type="protein sequence ID" value="KAI1618980.1"/>
    <property type="molecule type" value="Genomic_DNA"/>
</dbReference>
<name>A0AAN6E942_9EURO</name>
<gene>
    <name evidence="1" type="ORF">EDD36DRAFT_414636</name>
</gene>
<evidence type="ECO:0000313" key="1">
    <source>
        <dbReference type="EMBL" id="KAI1618980.1"/>
    </source>
</evidence>
<comment type="caution">
    <text evidence="1">The sequence shown here is derived from an EMBL/GenBank/DDBJ whole genome shotgun (WGS) entry which is preliminary data.</text>
</comment>
<protein>
    <submittedName>
        <fullName evidence="1">Uncharacterized protein</fullName>
    </submittedName>
</protein>
<sequence>MAEQQDHSIYDESCECEPVSKEPCVHGFHPISVTLAQTGAYDFSLLRPFFNEEIERINKMIINVQRYGELQKPESEPQEETFLTVVYPFIGRPTPDPERLRKEYNEVAKSFWKDFMSGDSEMGRTYNAYRKEYLRKHGPRGVFVELKTLYPESVGEIMRDRRRYTDIFSLCWSLRSGMYMFKDAVKQRVGPRPVGSREVEDNEI</sequence>
<keyword evidence="2" id="KW-1185">Reference proteome</keyword>
<accession>A0AAN6E942</accession>
<organism evidence="1 2">
    <name type="scientific">Exophiala viscosa</name>
    <dbReference type="NCBI Taxonomy" id="2486360"/>
    <lineage>
        <taxon>Eukaryota</taxon>
        <taxon>Fungi</taxon>
        <taxon>Dikarya</taxon>
        <taxon>Ascomycota</taxon>
        <taxon>Pezizomycotina</taxon>
        <taxon>Eurotiomycetes</taxon>
        <taxon>Chaetothyriomycetidae</taxon>
        <taxon>Chaetothyriales</taxon>
        <taxon>Herpotrichiellaceae</taxon>
        <taxon>Exophiala</taxon>
    </lineage>
</organism>
<proteinExistence type="predicted"/>